<sequence length="147" mass="17390">MNFQYTFQKVVDLKTNEKTQAEWLLSNAIGNLQAEEQSLHQFIMNQNQMMQTLQSAIESKAPAAEIQEIQRYIDYLEQCIAKKRRDVDRAQINVQKKQAYLTTKVLDEKVWLKSREKAKEKFQHEMLLREQNELDELAAVRFAIKAR</sequence>
<organism evidence="11 12">
    <name type="scientific">Paenibacillus sediminis</name>
    <dbReference type="NCBI Taxonomy" id="664909"/>
    <lineage>
        <taxon>Bacteria</taxon>
        <taxon>Bacillati</taxon>
        <taxon>Bacillota</taxon>
        <taxon>Bacilli</taxon>
        <taxon>Bacillales</taxon>
        <taxon>Paenibacillaceae</taxon>
        <taxon>Paenibacillus</taxon>
    </lineage>
</organism>
<evidence type="ECO:0000256" key="7">
    <source>
        <dbReference type="ARBA" id="ARBA00022795"/>
    </source>
</evidence>
<evidence type="ECO:0000256" key="5">
    <source>
        <dbReference type="ARBA" id="ARBA00022475"/>
    </source>
</evidence>
<evidence type="ECO:0000256" key="9">
    <source>
        <dbReference type="ARBA" id="ARBA00023136"/>
    </source>
</evidence>
<keyword evidence="5" id="KW-1003">Cell membrane</keyword>
<name>A0ABS4H1L9_9BACL</name>
<dbReference type="EMBL" id="JAGGKP010000001">
    <property type="protein sequence ID" value="MBP1936424.1"/>
    <property type="molecule type" value="Genomic_DNA"/>
</dbReference>
<protein>
    <recommendedName>
        <fullName evidence="3">Flagellar FliJ protein</fullName>
    </recommendedName>
</protein>
<comment type="subcellular location">
    <subcellularLocation>
        <location evidence="1">Cell membrane</location>
        <topology evidence="1">Peripheral membrane protein</topology>
        <orientation evidence="1">Cytoplasmic side</orientation>
    </subcellularLocation>
</comment>
<dbReference type="Pfam" id="PF02050">
    <property type="entry name" value="FliJ"/>
    <property type="match status" value="1"/>
</dbReference>
<keyword evidence="11" id="KW-0966">Cell projection</keyword>
<evidence type="ECO:0000256" key="8">
    <source>
        <dbReference type="ARBA" id="ARBA00022927"/>
    </source>
</evidence>
<comment type="caution">
    <text evidence="11">The sequence shown here is derived from an EMBL/GenBank/DDBJ whole genome shotgun (WGS) entry which is preliminary data.</text>
</comment>
<keyword evidence="4" id="KW-0813">Transport</keyword>
<keyword evidence="10" id="KW-1006">Bacterial flagellum protein export</keyword>
<evidence type="ECO:0000313" key="12">
    <source>
        <dbReference type="Proteomes" id="UP001519273"/>
    </source>
</evidence>
<proteinExistence type="inferred from homology"/>
<dbReference type="InterPro" id="IPR053716">
    <property type="entry name" value="Flag_assembly_chemotaxis_eff"/>
</dbReference>
<comment type="similarity">
    <text evidence="2">Belongs to the FliJ family.</text>
</comment>
<gene>
    <name evidence="11" type="ORF">J2Z20_001285</name>
</gene>
<dbReference type="Gene3D" id="1.10.287.1700">
    <property type="match status" value="1"/>
</dbReference>
<dbReference type="NCBIfam" id="TIGR02473">
    <property type="entry name" value="flagell_FliJ"/>
    <property type="match status" value="1"/>
</dbReference>
<reference evidence="11 12" key="1">
    <citation type="submission" date="2021-03" db="EMBL/GenBank/DDBJ databases">
        <title>Genomic Encyclopedia of Type Strains, Phase IV (KMG-IV): sequencing the most valuable type-strain genomes for metagenomic binning, comparative biology and taxonomic classification.</title>
        <authorList>
            <person name="Goeker M."/>
        </authorList>
    </citation>
    <scope>NUCLEOTIDE SEQUENCE [LARGE SCALE GENOMIC DNA]</scope>
    <source>
        <strain evidence="11 12">DSM 23491</strain>
    </source>
</reference>
<keyword evidence="12" id="KW-1185">Reference proteome</keyword>
<dbReference type="InterPro" id="IPR012823">
    <property type="entry name" value="Flagell_FliJ"/>
</dbReference>
<keyword evidence="9" id="KW-0472">Membrane</keyword>
<evidence type="ECO:0000313" key="11">
    <source>
        <dbReference type="EMBL" id="MBP1936424.1"/>
    </source>
</evidence>
<evidence type="ECO:0000256" key="10">
    <source>
        <dbReference type="ARBA" id="ARBA00023225"/>
    </source>
</evidence>
<evidence type="ECO:0000256" key="6">
    <source>
        <dbReference type="ARBA" id="ARBA00022500"/>
    </source>
</evidence>
<keyword evidence="11" id="KW-0969">Cilium</keyword>
<evidence type="ECO:0000256" key="3">
    <source>
        <dbReference type="ARBA" id="ARBA00020392"/>
    </source>
</evidence>
<evidence type="ECO:0000256" key="4">
    <source>
        <dbReference type="ARBA" id="ARBA00022448"/>
    </source>
</evidence>
<accession>A0ABS4H1L9</accession>
<keyword evidence="8" id="KW-0653">Protein transport</keyword>
<evidence type="ECO:0000256" key="1">
    <source>
        <dbReference type="ARBA" id="ARBA00004413"/>
    </source>
</evidence>
<keyword evidence="11" id="KW-0282">Flagellum</keyword>
<dbReference type="Proteomes" id="UP001519273">
    <property type="component" value="Unassembled WGS sequence"/>
</dbReference>
<evidence type="ECO:0000256" key="2">
    <source>
        <dbReference type="ARBA" id="ARBA00010004"/>
    </source>
</evidence>
<keyword evidence="7" id="KW-1005">Bacterial flagellum biogenesis</keyword>
<dbReference type="RefSeq" id="WP_209846686.1">
    <property type="nucleotide sequence ID" value="NZ_CBCRVE010000002.1"/>
</dbReference>
<keyword evidence="6" id="KW-0145">Chemotaxis</keyword>